<feature type="transmembrane region" description="Helical" evidence="8">
    <location>
        <begin position="189"/>
        <end position="206"/>
    </location>
</feature>
<evidence type="ECO:0000259" key="9">
    <source>
        <dbReference type="Pfam" id="PF01545"/>
    </source>
</evidence>
<feature type="transmembrane region" description="Helical" evidence="8">
    <location>
        <begin position="120"/>
        <end position="144"/>
    </location>
</feature>
<protein>
    <submittedName>
        <fullName evidence="11">Cation diffusion facilitator family transporter</fullName>
    </submittedName>
</protein>
<keyword evidence="6" id="KW-0406">Ion transport</keyword>
<keyword evidence="12" id="KW-1185">Reference proteome</keyword>
<comment type="similarity">
    <text evidence="2">Belongs to the cation diffusion facilitator (CDF) transporter (TC 2.A.4) family. SLC30A subfamily.</text>
</comment>
<feature type="transmembrane region" description="Helical" evidence="8">
    <location>
        <begin position="89"/>
        <end position="108"/>
    </location>
</feature>
<organism evidence="11 12">
    <name type="scientific">Shouchella miscanthi</name>
    <dbReference type="NCBI Taxonomy" id="2598861"/>
    <lineage>
        <taxon>Bacteria</taxon>
        <taxon>Bacillati</taxon>
        <taxon>Bacillota</taxon>
        <taxon>Bacilli</taxon>
        <taxon>Bacillales</taxon>
        <taxon>Bacillaceae</taxon>
        <taxon>Shouchella</taxon>
    </lineage>
</organism>
<proteinExistence type="inferred from homology"/>
<dbReference type="NCBIfam" id="TIGR01297">
    <property type="entry name" value="CDF"/>
    <property type="match status" value="1"/>
</dbReference>
<dbReference type="Pfam" id="PF01545">
    <property type="entry name" value="Cation_efflux"/>
    <property type="match status" value="1"/>
</dbReference>
<comment type="subcellular location">
    <subcellularLocation>
        <location evidence="1">Membrane</location>
        <topology evidence="1">Multi-pass membrane protein</topology>
    </subcellularLocation>
</comment>
<dbReference type="InterPro" id="IPR027469">
    <property type="entry name" value="Cation_efflux_TMD_sf"/>
</dbReference>
<dbReference type="Proteomes" id="UP001341820">
    <property type="component" value="Unassembled WGS sequence"/>
</dbReference>
<keyword evidence="7 8" id="KW-0472">Membrane</keyword>
<name>A0ABU6NIA5_9BACI</name>
<evidence type="ECO:0000256" key="8">
    <source>
        <dbReference type="SAM" id="Phobius"/>
    </source>
</evidence>
<dbReference type="PANTHER" id="PTHR11562">
    <property type="entry name" value="CATION EFFLUX PROTEIN/ ZINC TRANSPORTER"/>
    <property type="match status" value="1"/>
</dbReference>
<keyword evidence="5 8" id="KW-1133">Transmembrane helix</keyword>
<evidence type="ECO:0000256" key="5">
    <source>
        <dbReference type="ARBA" id="ARBA00022989"/>
    </source>
</evidence>
<sequence length="295" mass="32648">MGHHHHGHSHHHSTGQANKRNLLFAMLIIGSWMFIQFIGGLWTGSLALLADAVHMFNDFANLFISFLAITLAAKAATKTRTFGNHRYEVLSSLLNSVMLLVIAFFIVREAIGRFIEPEEVMGSGMIVLAFIGLLANLGAMYVLMRGDVKNNLNMRGAYLHVLSDTLGSVAAVLAGVIILTTGWYLADPILSIVIALMIALSAIRLLKDTLHVLMEGTPKYIDIDEVNAKILAIDGVKHVHDLHVWTITSGIDRLSAHVVIDADKKIDAQDVLMRANDYFRHTLHIENTTIQIERE</sequence>
<dbReference type="InterPro" id="IPR002524">
    <property type="entry name" value="Cation_efflux"/>
</dbReference>
<evidence type="ECO:0000256" key="4">
    <source>
        <dbReference type="ARBA" id="ARBA00022692"/>
    </source>
</evidence>
<comment type="caution">
    <text evidence="11">The sequence shown here is derived from an EMBL/GenBank/DDBJ whole genome shotgun (WGS) entry which is preliminary data.</text>
</comment>
<dbReference type="Gene3D" id="1.20.1510.10">
    <property type="entry name" value="Cation efflux protein transmembrane domain"/>
    <property type="match status" value="1"/>
</dbReference>
<accession>A0ABU6NIA5</accession>
<dbReference type="PANTHER" id="PTHR11562:SF17">
    <property type="entry name" value="RE54080P-RELATED"/>
    <property type="match status" value="1"/>
</dbReference>
<evidence type="ECO:0000256" key="3">
    <source>
        <dbReference type="ARBA" id="ARBA00022448"/>
    </source>
</evidence>
<dbReference type="InterPro" id="IPR036837">
    <property type="entry name" value="Cation_efflux_CTD_sf"/>
</dbReference>
<evidence type="ECO:0000256" key="2">
    <source>
        <dbReference type="ARBA" id="ARBA00008873"/>
    </source>
</evidence>
<feature type="transmembrane region" description="Helical" evidence="8">
    <location>
        <begin position="21"/>
        <end position="39"/>
    </location>
</feature>
<dbReference type="InterPro" id="IPR058533">
    <property type="entry name" value="Cation_efflux_TM"/>
</dbReference>
<dbReference type="EMBL" id="JAROAS010000009">
    <property type="protein sequence ID" value="MED4127805.1"/>
    <property type="molecule type" value="Genomic_DNA"/>
</dbReference>
<gene>
    <name evidence="11" type="ORF">P5F74_06630</name>
</gene>
<evidence type="ECO:0000259" key="10">
    <source>
        <dbReference type="Pfam" id="PF16916"/>
    </source>
</evidence>
<evidence type="ECO:0000256" key="1">
    <source>
        <dbReference type="ARBA" id="ARBA00004141"/>
    </source>
</evidence>
<dbReference type="RefSeq" id="WP_328236802.1">
    <property type="nucleotide sequence ID" value="NZ_JAROAS010000009.1"/>
</dbReference>
<feature type="domain" description="Cation efflux protein transmembrane" evidence="9">
    <location>
        <begin position="23"/>
        <end position="214"/>
    </location>
</feature>
<evidence type="ECO:0000256" key="7">
    <source>
        <dbReference type="ARBA" id="ARBA00023136"/>
    </source>
</evidence>
<feature type="transmembrane region" description="Helical" evidence="8">
    <location>
        <begin position="59"/>
        <end position="77"/>
    </location>
</feature>
<feature type="transmembrane region" description="Helical" evidence="8">
    <location>
        <begin position="156"/>
        <end position="183"/>
    </location>
</feature>
<evidence type="ECO:0000313" key="11">
    <source>
        <dbReference type="EMBL" id="MED4127805.1"/>
    </source>
</evidence>
<dbReference type="SUPFAM" id="SSF161111">
    <property type="entry name" value="Cation efflux protein transmembrane domain-like"/>
    <property type="match status" value="1"/>
</dbReference>
<dbReference type="InterPro" id="IPR027470">
    <property type="entry name" value="Cation_efflux_CTD"/>
</dbReference>
<reference evidence="11 12" key="1">
    <citation type="submission" date="2023-03" db="EMBL/GenBank/DDBJ databases">
        <title>Bacillus Genome Sequencing.</title>
        <authorList>
            <person name="Dunlap C."/>
        </authorList>
    </citation>
    <scope>NUCLEOTIDE SEQUENCE [LARGE SCALE GENOMIC DNA]</scope>
    <source>
        <strain evidence="11 12">B-4107</strain>
    </source>
</reference>
<evidence type="ECO:0000313" key="12">
    <source>
        <dbReference type="Proteomes" id="UP001341820"/>
    </source>
</evidence>
<evidence type="ECO:0000256" key="6">
    <source>
        <dbReference type="ARBA" id="ARBA00023065"/>
    </source>
</evidence>
<feature type="domain" description="Cation efflux protein cytoplasmic" evidence="10">
    <location>
        <begin position="219"/>
        <end position="294"/>
    </location>
</feature>
<dbReference type="InterPro" id="IPR050681">
    <property type="entry name" value="CDF/SLC30A"/>
</dbReference>
<keyword evidence="3" id="KW-0813">Transport</keyword>
<keyword evidence="4 8" id="KW-0812">Transmembrane</keyword>
<dbReference type="Pfam" id="PF16916">
    <property type="entry name" value="ZT_dimer"/>
    <property type="match status" value="1"/>
</dbReference>
<dbReference type="SUPFAM" id="SSF160240">
    <property type="entry name" value="Cation efflux protein cytoplasmic domain-like"/>
    <property type="match status" value="1"/>
</dbReference>